<keyword evidence="1" id="KW-0175">Coiled coil</keyword>
<evidence type="ECO:0000256" key="1">
    <source>
        <dbReference type="SAM" id="Coils"/>
    </source>
</evidence>
<feature type="non-terminal residue" evidence="2">
    <location>
        <position position="1"/>
    </location>
</feature>
<dbReference type="EMBL" id="GDID01006411">
    <property type="protein sequence ID" value="JAP90195.1"/>
    <property type="molecule type" value="Transcribed_RNA"/>
</dbReference>
<proteinExistence type="predicted"/>
<feature type="coiled-coil region" evidence="1">
    <location>
        <begin position="654"/>
        <end position="681"/>
    </location>
</feature>
<accession>A0A146K2R2</accession>
<protein>
    <submittedName>
        <fullName evidence="2">Uncharacterized protein</fullName>
    </submittedName>
</protein>
<sequence>NDDWISVAKYPQIIEQHVGQILDRLQSCKEEQIYDIISKMSKSSQPKWFQPIELSFNCRTVLNSEYLQGIDRKQRRQGHMLVDCSGEQLCFLDLVNERQMFAKLNFVPQGDAFLHENLVYVYISLFRNGWVGKLMTVDIRTLEVVELLECSHYGNQLQHFVIVGDTLFYANKNRMLMRYNLKAKTEASTDLRCDTVSSDGNLIAVYYGSETTFYEVKLGQLIPKKVVRGNFSFDVAGIFVSDLKEGKKDEYIDALDKELEVKTGILQFRTKRKFYTALGATNYKDFVTEERVQKVRDFMEFCRALEKADWVSVAKFPQLIKQNFEKVLSYKEETIYEIVGFQLLNDEECGIQIMRHFLETFDINTKKFNEKCYQYCYQYAARMQVLTREDDLKKFAQAIQNDDWISVAKYPQLTKQHVSQILDRLQSCEEEQIYDIIMLQLINAEECDIQKLQQFIQAFDLNSQQFNDKRQEHIAKIRMLIKEMTKFQQALQKQDWKAISKFPRQIIKQNIGKVLSQLKSCDEETIYEIIGFQLVHSEECSIKKMMQFGDAFVANGQDFGQKCQGYATQIKQLANEEKNRTKQNTLQYRMEKTQKQEFQKIQQSFAKVRADQNEMKKQLDFNVQQIGGIKIDVQHTNDRLVEYEKAQKVGFQKIDQQFAQMQEHQNEMKKQQDKMKNQQDFNIQWTKKQLEDHEKALLQIKDWLDV</sequence>
<dbReference type="AlphaFoldDB" id="A0A146K2R2"/>
<gene>
    <name evidence="2" type="ORF">TPC1_30310</name>
</gene>
<organism evidence="2">
    <name type="scientific">Trepomonas sp. PC1</name>
    <dbReference type="NCBI Taxonomy" id="1076344"/>
    <lineage>
        <taxon>Eukaryota</taxon>
        <taxon>Metamonada</taxon>
        <taxon>Diplomonadida</taxon>
        <taxon>Hexamitidae</taxon>
        <taxon>Hexamitinae</taxon>
        <taxon>Trepomonas</taxon>
    </lineage>
</organism>
<reference evidence="2" key="1">
    <citation type="submission" date="2015-07" db="EMBL/GenBank/DDBJ databases">
        <title>Adaptation to a free-living lifestyle via gene acquisitions in the diplomonad Trepomonas sp. PC1.</title>
        <authorList>
            <person name="Xu F."/>
            <person name="Jerlstrom-Hultqvist J."/>
            <person name="Kolisko M."/>
            <person name="Simpson A.G.B."/>
            <person name="Roger A.J."/>
            <person name="Svard S.G."/>
            <person name="Andersson J.O."/>
        </authorList>
    </citation>
    <scope>NUCLEOTIDE SEQUENCE</scope>
    <source>
        <strain evidence="2">PC1</strain>
    </source>
</reference>
<name>A0A146K2R2_9EUKA</name>
<evidence type="ECO:0000313" key="2">
    <source>
        <dbReference type="EMBL" id="JAP90195.1"/>
    </source>
</evidence>